<feature type="domain" description="CW-type" evidence="14">
    <location>
        <begin position="586"/>
        <end position="640"/>
    </location>
</feature>
<dbReference type="GO" id="GO:0046975">
    <property type="term" value="F:histone H3K36 methyltransferase activity"/>
    <property type="evidence" value="ECO:0007669"/>
    <property type="project" value="InterPro"/>
</dbReference>
<keyword evidence="7" id="KW-0479">Metal-binding</keyword>
<feature type="region of interest" description="Disordered" evidence="11">
    <location>
        <begin position="1000"/>
        <end position="1024"/>
    </location>
</feature>
<proteinExistence type="predicted"/>
<feature type="region of interest" description="Disordered" evidence="11">
    <location>
        <begin position="1337"/>
        <end position="1375"/>
    </location>
</feature>
<feature type="domain" description="AWS" evidence="15">
    <location>
        <begin position="698"/>
        <end position="748"/>
    </location>
</feature>
<dbReference type="InterPro" id="IPR046341">
    <property type="entry name" value="SET_dom_sf"/>
</dbReference>
<dbReference type="GO" id="GO:0005634">
    <property type="term" value="C:nucleus"/>
    <property type="evidence" value="ECO:0007669"/>
    <property type="project" value="UniProtKB-SubCell"/>
</dbReference>
<feature type="region of interest" description="Disordered" evidence="11">
    <location>
        <begin position="503"/>
        <end position="530"/>
    </location>
</feature>
<evidence type="ECO:0000259" key="13">
    <source>
        <dbReference type="PROSITE" id="PS50868"/>
    </source>
</evidence>
<keyword evidence="5" id="KW-0808">Transferase</keyword>
<dbReference type="InterPro" id="IPR011124">
    <property type="entry name" value="Znf_CW"/>
</dbReference>
<feature type="region of interest" description="Disordered" evidence="11">
    <location>
        <begin position="1069"/>
        <end position="1116"/>
    </location>
</feature>
<comment type="caution">
    <text evidence="16">The sequence shown here is derived from an EMBL/GenBank/DDBJ whole genome shotgun (WGS) entry which is preliminary data.</text>
</comment>
<evidence type="ECO:0000256" key="11">
    <source>
        <dbReference type="SAM" id="MobiDB-lite"/>
    </source>
</evidence>
<dbReference type="InterPro" id="IPR044437">
    <property type="entry name" value="SETD2/Set2_SET"/>
</dbReference>
<evidence type="ECO:0000256" key="9">
    <source>
        <dbReference type="ARBA" id="ARBA00022833"/>
    </source>
</evidence>
<sequence length="1578" mass="175040">MIPQTLVGENVCDCNKKSSSTVIKLSPSTISSEPFSGRDDKLSKTGSVNASGTDVLCTAFDYVNIAQLSEHKYGKRRGSPKSDDAMERKCSEIVCMTPCKCGQKSLPLHNELKQPARNTRREAAKRVAFDMDNLSIMRRRRTTCRKQTRASVWGSLRDAVQAFGGVETLKSDKRKSRRAKRCQKSEKKGKNQAVQSLQKSMTKTRICLKIKFGQRSLMDILPLVENGEETYSSICYEPTKGSENIGDLFVDKLNRSSRLNGLNESSDSSFMFYDASVTNACLASKSIVESPTEKYLASRHESPSQAEAVKPETPIDDMCSNPGTSPDSEVINLMTDAHISLNGLGNLRVKMSTQPSVAGRDVESICMLENCHTKEKKNDKFIKTVDCSVKATIHSSEIMSTEQTLVQPAQGDIKGDDSYHDQKDTSIVTTAENARRSVSSIELQPLSKMDDFRMSSVPVFEDSGERNYCCSLDTRSLVLQMPEKPHSSLEGLKILEIGRSNGVEESQSEVLKSPNTANSSKEKANKGKPAREYGAMKKNHGVQGLTELGNDPKTDGQTPSHCGQIASGNKIPGFLSNQIEECAAPVTPRSAWVQCDDCQKWRRITALLADQIEETNCKWICKDNNDKDFADCSIRQEKSNSAINAELEISDVSENEDASCSLSRSHPGKKSKVDQSPCWKLIKSNLFLHRSRKSQTIDEVMVCQCKPPSDGRMGCEDGCLNRMLNIECVQGTCPCGEQCSNQQFQKRNYTNLKWFKCGKKGYGLQLLEAVSEGRFLIEYVGEVLDMNAYEKRQSEYASKGHKHFYFMTLYGGEVIDACAKGNLGRFINHSCDPNCRTEKWIVNGEVCVGIFALRDIKKGEEVTFDYNYVRIFGAAAKKCVCGSSHCRGYIGSDTLNAEVVVQDDSEDEYPEPVVVCENIDIDDELNYVKSAACLFNHSELRNVDESPEKDIVINGQGSVHSQNTIGIKNGNPICTESFETNIHSAAVECLVTTEMSENLLDSSASSTRREGTSSSLEGSRGMQSCDAKGDGLEGVNNLQTSLCYPVKSKTLSKQFKNIKSCCVRGKAEASKPPPLVKTPQVSSLVKKAKPKNTKTSLAIDNGPKLPELKSKKLSDGSLNSRSEAVEEKLNELLDTEGGISKRKDASKSYLKLLLLTAASGDSGNSETIQSNRELSMILDALLKTKSRTVLVDIINKNGLQMLHNIMKRYRREFNKIPILRKLLKVLEYLALREILACEHIIGSPHRPGVESFRDSILSLTEHIDKQVHHIARSFRDRWIPRLPRKSCFMDRDEGWTTELHLHSMVGSTATADACALNCSSLASSGLGVSNNMTRVHKRKTQCDPESKTNDDCQQDINDDDAPPGFSSPINNPKEQFTSTRPVMGHCQHRYNPNILLSFGIPVNEVRQLGTPIIEPSEGWAVAPGTPFHPFPPLPTYPYRSKGIVPPPPSSEVPHQPARSPCDHQNLPQPFKNCFQDYPCQTMQSPTAGAANLPPVAATRGHTRPSPAGSFQMGKRYFRQRKWSGSKFQPRRRGRNSWGYTGNNGMCNARFRSTPNEFRFRGQVDVGFKEGPWNLLPKY</sequence>
<gene>
    <name evidence="16" type="ORF">DM860_009566</name>
</gene>
<name>A0A328DIT6_9ASTE</name>
<dbReference type="Gene3D" id="2.170.270.10">
    <property type="entry name" value="SET domain"/>
    <property type="match status" value="1"/>
</dbReference>
<feature type="region of interest" description="Disordered" evidence="11">
    <location>
        <begin position="295"/>
        <end position="326"/>
    </location>
</feature>
<dbReference type="SMART" id="SM00570">
    <property type="entry name" value="AWS"/>
    <property type="match status" value="1"/>
</dbReference>
<organism evidence="16 17">
    <name type="scientific">Cuscuta australis</name>
    <dbReference type="NCBI Taxonomy" id="267555"/>
    <lineage>
        <taxon>Eukaryota</taxon>
        <taxon>Viridiplantae</taxon>
        <taxon>Streptophyta</taxon>
        <taxon>Embryophyta</taxon>
        <taxon>Tracheophyta</taxon>
        <taxon>Spermatophyta</taxon>
        <taxon>Magnoliopsida</taxon>
        <taxon>eudicotyledons</taxon>
        <taxon>Gunneridae</taxon>
        <taxon>Pentapetalae</taxon>
        <taxon>asterids</taxon>
        <taxon>lamiids</taxon>
        <taxon>Solanales</taxon>
        <taxon>Convolvulaceae</taxon>
        <taxon>Cuscuteae</taxon>
        <taxon>Cuscuta</taxon>
        <taxon>Cuscuta subgen. Grammica</taxon>
        <taxon>Cuscuta sect. Cleistogrammica</taxon>
    </lineage>
</organism>
<dbReference type="GO" id="GO:0008270">
    <property type="term" value="F:zinc ion binding"/>
    <property type="evidence" value="ECO:0007669"/>
    <property type="project" value="UniProtKB-KW"/>
</dbReference>
<keyword evidence="6" id="KW-0949">S-adenosyl-L-methionine</keyword>
<dbReference type="SMART" id="SM00317">
    <property type="entry name" value="SET"/>
    <property type="match status" value="1"/>
</dbReference>
<dbReference type="PROSITE" id="PS50868">
    <property type="entry name" value="POST_SET"/>
    <property type="match status" value="1"/>
</dbReference>
<dbReference type="Pfam" id="PF00856">
    <property type="entry name" value="SET"/>
    <property type="match status" value="1"/>
</dbReference>
<evidence type="ECO:0000256" key="3">
    <source>
        <dbReference type="ARBA" id="ARBA00022454"/>
    </source>
</evidence>
<evidence type="ECO:0000259" key="15">
    <source>
        <dbReference type="PROSITE" id="PS51215"/>
    </source>
</evidence>
<evidence type="ECO:0000313" key="16">
    <source>
        <dbReference type="EMBL" id="RAL45702.1"/>
    </source>
</evidence>
<dbReference type="Pfam" id="PF07496">
    <property type="entry name" value="zf-CW"/>
    <property type="match status" value="1"/>
</dbReference>
<dbReference type="InterPro" id="IPR001214">
    <property type="entry name" value="SET_dom"/>
</dbReference>
<evidence type="ECO:0008006" key="18">
    <source>
        <dbReference type="Google" id="ProtNLM"/>
    </source>
</evidence>
<dbReference type="PANTHER" id="PTHR22884">
    <property type="entry name" value="SET DOMAIN PROTEINS"/>
    <property type="match status" value="1"/>
</dbReference>
<evidence type="ECO:0000313" key="17">
    <source>
        <dbReference type="Proteomes" id="UP000249390"/>
    </source>
</evidence>
<dbReference type="SUPFAM" id="SSF82199">
    <property type="entry name" value="SET domain"/>
    <property type="match status" value="1"/>
</dbReference>
<dbReference type="PROSITE" id="PS51215">
    <property type="entry name" value="AWS"/>
    <property type="match status" value="1"/>
</dbReference>
<evidence type="ECO:0000256" key="8">
    <source>
        <dbReference type="ARBA" id="ARBA00022771"/>
    </source>
</evidence>
<evidence type="ECO:0000256" key="6">
    <source>
        <dbReference type="ARBA" id="ARBA00022691"/>
    </source>
</evidence>
<evidence type="ECO:0000256" key="1">
    <source>
        <dbReference type="ARBA" id="ARBA00004123"/>
    </source>
</evidence>
<keyword evidence="17" id="KW-1185">Reference proteome</keyword>
<evidence type="ECO:0000259" key="12">
    <source>
        <dbReference type="PROSITE" id="PS50280"/>
    </source>
</evidence>
<dbReference type="InterPro" id="IPR006560">
    <property type="entry name" value="AWS_dom"/>
</dbReference>
<feature type="compositionally biased region" description="Polar residues" evidence="11">
    <location>
        <begin position="1000"/>
        <end position="1017"/>
    </location>
</feature>
<feature type="domain" description="SET" evidence="12">
    <location>
        <begin position="750"/>
        <end position="867"/>
    </location>
</feature>
<dbReference type="CDD" id="cd19172">
    <property type="entry name" value="SET_SETD2"/>
    <property type="match status" value="1"/>
</dbReference>
<feature type="compositionally biased region" description="Basic and acidic residues" evidence="11">
    <location>
        <begin position="1340"/>
        <end position="1350"/>
    </location>
</feature>
<protein>
    <recommendedName>
        <fullName evidence="18">Histone-lysine N-methyltransferase</fullName>
    </recommendedName>
</protein>
<feature type="compositionally biased region" description="Polar residues" evidence="11">
    <location>
        <begin position="503"/>
        <end position="519"/>
    </location>
</feature>
<feature type="region of interest" description="Disordered" evidence="11">
    <location>
        <begin position="170"/>
        <end position="197"/>
    </location>
</feature>
<keyword evidence="3" id="KW-0158">Chromosome</keyword>
<evidence type="ECO:0000256" key="2">
    <source>
        <dbReference type="ARBA" id="ARBA00004286"/>
    </source>
</evidence>
<dbReference type="FunFam" id="2.170.270.10:FF:000035">
    <property type="entry name" value="Histone-lysine N-methyltransferase"/>
    <property type="match status" value="1"/>
</dbReference>
<evidence type="ECO:0000256" key="7">
    <source>
        <dbReference type="ARBA" id="ARBA00022723"/>
    </source>
</evidence>
<evidence type="ECO:0000256" key="10">
    <source>
        <dbReference type="ARBA" id="ARBA00023242"/>
    </source>
</evidence>
<evidence type="ECO:0000256" key="5">
    <source>
        <dbReference type="ARBA" id="ARBA00022679"/>
    </source>
</evidence>
<dbReference type="GO" id="GO:0005694">
    <property type="term" value="C:chromosome"/>
    <property type="evidence" value="ECO:0007669"/>
    <property type="project" value="UniProtKB-SubCell"/>
</dbReference>
<feature type="compositionally biased region" description="Basic residues" evidence="11">
    <location>
        <begin position="172"/>
        <end position="182"/>
    </location>
</feature>
<dbReference type="PROSITE" id="PS51050">
    <property type="entry name" value="ZF_CW"/>
    <property type="match status" value="1"/>
</dbReference>
<accession>A0A328DIT6</accession>
<evidence type="ECO:0000256" key="4">
    <source>
        <dbReference type="ARBA" id="ARBA00022603"/>
    </source>
</evidence>
<keyword evidence="4" id="KW-0489">Methyltransferase</keyword>
<dbReference type="EMBL" id="NQVE01000129">
    <property type="protein sequence ID" value="RAL45702.1"/>
    <property type="molecule type" value="Genomic_DNA"/>
</dbReference>
<comment type="subcellular location">
    <subcellularLocation>
        <location evidence="2">Chromosome</location>
    </subcellularLocation>
    <subcellularLocation>
        <location evidence="1">Nucleus</location>
    </subcellularLocation>
</comment>
<keyword evidence="10" id="KW-0539">Nucleus</keyword>
<dbReference type="Pfam" id="PF17907">
    <property type="entry name" value="AWS"/>
    <property type="match status" value="1"/>
</dbReference>
<reference evidence="16 17" key="1">
    <citation type="submission" date="2018-06" db="EMBL/GenBank/DDBJ databases">
        <title>The Genome of Cuscuta australis (Dodder) Provides Insight into the Evolution of Plant Parasitism.</title>
        <authorList>
            <person name="Liu H."/>
        </authorList>
    </citation>
    <scope>NUCLEOTIDE SEQUENCE [LARGE SCALE GENOMIC DNA]</scope>
    <source>
        <strain evidence="17">cv. Yunnan</strain>
        <tissue evidence="16">Vines</tissue>
    </source>
</reference>
<feature type="compositionally biased region" description="Basic and acidic residues" evidence="11">
    <location>
        <begin position="520"/>
        <end position="530"/>
    </location>
</feature>
<dbReference type="GO" id="GO:0032259">
    <property type="term" value="P:methylation"/>
    <property type="evidence" value="ECO:0007669"/>
    <property type="project" value="UniProtKB-KW"/>
</dbReference>
<dbReference type="Gene3D" id="3.30.40.100">
    <property type="match status" value="1"/>
</dbReference>
<keyword evidence="8" id="KW-0863">Zinc-finger</keyword>
<feature type="compositionally biased region" description="Acidic residues" evidence="11">
    <location>
        <begin position="1352"/>
        <end position="1361"/>
    </location>
</feature>
<keyword evidence="9" id="KW-0862">Zinc</keyword>
<feature type="domain" description="Post-SET" evidence="13">
    <location>
        <begin position="875"/>
        <end position="891"/>
    </location>
</feature>
<dbReference type="Proteomes" id="UP000249390">
    <property type="component" value="Unassembled WGS sequence"/>
</dbReference>
<dbReference type="InterPro" id="IPR050777">
    <property type="entry name" value="SET2_Histone-Lys_MeTrsfase"/>
</dbReference>
<dbReference type="PROSITE" id="PS50280">
    <property type="entry name" value="SET"/>
    <property type="match status" value="1"/>
</dbReference>
<evidence type="ECO:0000259" key="14">
    <source>
        <dbReference type="PROSITE" id="PS51050"/>
    </source>
</evidence>
<dbReference type="InterPro" id="IPR003616">
    <property type="entry name" value="Post-SET_dom"/>
</dbReference>